<dbReference type="InterPro" id="IPR010997">
    <property type="entry name" value="HRDC-like_sf"/>
</dbReference>
<evidence type="ECO:0000256" key="2">
    <source>
        <dbReference type="ARBA" id="ARBA00022694"/>
    </source>
</evidence>
<comment type="caution">
    <text evidence="7">The sequence shown here is derived from an EMBL/GenBank/DDBJ whole genome shotgun (WGS) entry which is preliminary data.</text>
</comment>
<organism evidence="7 8">
    <name type="scientific">SAR92 bacterium BACL26 MAG-121220-bin70</name>
    <dbReference type="NCBI Taxonomy" id="1655626"/>
    <lineage>
        <taxon>Bacteria</taxon>
        <taxon>Pseudomonadati</taxon>
        <taxon>Pseudomonadota</taxon>
        <taxon>Gammaproteobacteria</taxon>
        <taxon>Cellvibrionales</taxon>
        <taxon>Porticoccaceae</taxon>
        <taxon>SAR92 clade</taxon>
    </lineage>
</organism>
<dbReference type="InterPro" id="IPR006292">
    <property type="entry name" value="RNase_D"/>
</dbReference>
<dbReference type="PANTHER" id="PTHR47649">
    <property type="entry name" value="RIBONUCLEASE D"/>
    <property type="match status" value="1"/>
</dbReference>
<dbReference type="SUPFAM" id="SSF47819">
    <property type="entry name" value="HRDC-like"/>
    <property type="match status" value="2"/>
</dbReference>
<proteinExistence type="predicted"/>
<dbReference type="InterPro" id="IPR051086">
    <property type="entry name" value="RNase_D-like"/>
</dbReference>
<evidence type="ECO:0000259" key="6">
    <source>
        <dbReference type="PROSITE" id="PS50967"/>
    </source>
</evidence>
<evidence type="ECO:0000256" key="3">
    <source>
        <dbReference type="ARBA" id="ARBA00022722"/>
    </source>
</evidence>
<keyword evidence="5" id="KW-0269">Exonuclease</keyword>
<name>A0A0R2U3J5_9GAMM</name>
<dbReference type="InterPro" id="IPR002121">
    <property type="entry name" value="HRDC_dom"/>
</dbReference>
<dbReference type="Gene3D" id="3.30.420.10">
    <property type="entry name" value="Ribonuclease H-like superfamily/Ribonuclease H"/>
    <property type="match status" value="1"/>
</dbReference>
<dbReference type="Pfam" id="PF00570">
    <property type="entry name" value="HRDC"/>
    <property type="match status" value="1"/>
</dbReference>
<dbReference type="InterPro" id="IPR036397">
    <property type="entry name" value="RNaseH_sf"/>
</dbReference>
<evidence type="ECO:0000256" key="5">
    <source>
        <dbReference type="ARBA" id="ARBA00022839"/>
    </source>
</evidence>
<dbReference type="GO" id="GO:0003676">
    <property type="term" value="F:nucleic acid binding"/>
    <property type="evidence" value="ECO:0007669"/>
    <property type="project" value="InterPro"/>
</dbReference>
<feature type="non-terminal residue" evidence="7">
    <location>
        <position position="362"/>
    </location>
</feature>
<accession>A0A0R2U3J5</accession>
<dbReference type="InterPro" id="IPR044876">
    <property type="entry name" value="HRDC_dom_sf"/>
</dbReference>
<sequence length="362" mass="41163">MSIWVDSDEKLNEMLDLLSDKRLLAVDTEFIRTDTFFPKIALIQISDGVECFLLDVLAVRHYDGLKLLLEDPDRTLIFHACAEDMEVLEHGLNIIPKNIFDTQIAAGIANVGYAMGYARLVQHLFDVELDKQETRSDWLARPLTERQIEYAAYDVLYLHAMHEILDKMLTDQGRQLWFEEERIAVYALVSERKNTQNYHRKLKGAWRLNSGSLTALKRLCDWRESAARSLDKPRSHIVKDNSLLEIARRMPSLIAELHGIDDLHGGTIKRHGSSLVNEVASAAQDEPLQRLPEPLAKSVSAVMKSMRVALAGLAERIELPSEFLSNKKELESIVRSASQGNCVWPERLNDGWREGLVKPALQ</sequence>
<dbReference type="CDD" id="cd06142">
    <property type="entry name" value="RNaseD_exo"/>
    <property type="match status" value="1"/>
</dbReference>
<dbReference type="GO" id="GO:0033890">
    <property type="term" value="F:ribonuclease D activity"/>
    <property type="evidence" value="ECO:0007669"/>
    <property type="project" value="InterPro"/>
</dbReference>
<dbReference type="Proteomes" id="UP000051213">
    <property type="component" value="Unassembled WGS sequence"/>
</dbReference>
<keyword evidence="2" id="KW-0819">tRNA processing</keyword>
<dbReference type="GO" id="GO:0008033">
    <property type="term" value="P:tRNA processing"/>
    <property type="evidence" value="ECO:0007669"/>
    <property type="project" value="UniProtKB-KW"/>
</dbReference>
<keyword evidence="3" id="KW-0540">Nuclease</keyword>
<feature type="domain" description="HRDC" evidence="6">
    <location>
        <begin position="209"/>
        <end position="289"/>
    </location>
</feature>
<dbReference type="GO" id="GO:0008408">
    <property type="term" value="F:3'-5' exonuclease activity"/>
    <property type="evidence" value="ECO:0007669"/>
    <property type="project" value="InterPro"/>
</dbReference>
<dbReference type="EMBL" id="LICA01000435">
    <property type="protein sequence ID" value="KRO91741.1"/>
    <property type="molecule type" value="Genomic_DNA"/>
</dbReference>
<dbReference type="GO" id="GO:0000166">
    <property type="term" value="F:nucleotide binding"/>
    <property type="evidence" value="ECO:0007669"/>
    <property type="project" value="InterPro"/>
</dbReference>
<dbReference type="PROSITE" id="PS50967">
    <property type="entry name" value="HRDC"/>
    <property type="match status" value="1"/>
</dbReference>
<dbReference type="PANTHER" id="PTHR47649:SF1">
    <property type="entry name" value="RIBONUCLEASE D"/>
    <property type="match status" value="1"/>
</dbReference>
<evidence type="ECO:0000256" key="4">
    <source>
        <dbReference type="ARBA" id="ARBA00022801"/>
    </source>
</evidence>
<dbReference type="Gene3D" id="1.10.150.80">
    <property type="entry name" value="HRDC domain"/>
    <property type="match status" value="2"/>
</dbReference>
<reference evidence="7 8" key="1">
    <citation type="submission" date="2015-10" db="EMBL/GenBank/DDBJ databases">
        <title>Metagenome-Assembled Genomes uncover a global brackish microbiome.</title>
        <authorList>
            <person name="Hugerth L.W."/>
            <person name="Larsson J."/>
            <person name="Alneberg J."/>
            <person name="Lindh M.V."/>
            <person name="Legrand C."/>
            <person name="Pinhassi J."/>
            <person name="Andersson A.F."/>
        </authorList>
    </citation>
    <scope>NUCLEOTIDE SEQUENCE [LARGE SCALE GENOMIC DNA]</scope>
    <source>
        <strain evidence="7">BACL26 MAG-121220-bin70</strain>
    </source>
</reference>
<evidence type="ECO:0000313" key="7">
    <source>
        <dbReference type="EMBL" id="KRO91741.1"/>
    </source>
</evidence>
<keyword evidence="1" id="KW-0963">Cytoplasm</keyword>
<dbReference type="SMART" id="SM00474">
    <property type="entry name" value="35EXOc"/>
    <property type="match status" value="1"/>
</dbReference>
<evidence type="ECO:0000313" key="8">
    <source>
        <dbReference type="Proteomes" id="UP000051213"/>
    </source>
</evidence>
<dbReference type="InterPro" id="IPR012337">
    <property type="entry name" value="RNaseH-like_sf"/>
</dbReference>
<dbReference type="AlphaFoldDB" id="A0A0R2U3J5"/>
<evidence type="ECO:0000256" key="1">
    <source>
        <dbReference type="ARBA" id="ARBA00022490"/>
    </source>
</evidence>
<protein>
    <recommendedName>
        <fullName evidence="6">HRDC domain-containing protein</fullName>
    </recommendedName>
</protein>
<dbReference type="SUPFAM" id="SSF53098">
    <property type="entry name" value="Ribonuclease H-like"/>
    <property type="match status" value="1"/>
</dbReference>
<dbReference type="Pfam" id="PF01612">
    <property type="entry name" value="DNA_pol_A_exo1"/>
    <property type="match status" value="1"/>
</dbReference>
<dbReference type="InterPro" id="IPR002562">
    <property type="entry name" value="3'-5'_exonuclease_dom"/>
</dbReference>
<dbReference type="NCBIfam" id="TIGR01388">
    <property type="entry name" value="rnd"/>
    <property type="match status" value="1"/>
</dbReference>
<keyword evidence="4" id="KW-0378">Hydrolase</keyword>
<gene>
    <name evidence="7" type="ORF">ABS24_01135</name>
</gene>